<dbReference type="Gene3D" id="1.20.5.1930">
    <property type="match status" value="1"/>
</dbReference>
<keyword evidence="8" id="KW-1185">Reference proteome</keyword>
<dbReference type="Pfam" id="PF07495">
    <property type="entry name" value="Y_Y_Y"/>
    <property type="match status" value="1"/>
</dbReference>
<dbReference type="SUPFAM" id="SSF55874">
    <property type="entry name" value="ATPase domain of HSP90 chaperone/DNA topoisomerase II/histidine kinase"/>
    <property type="match status" value="1"/>
</dbReference>
<dbReference type="Pfam" id="PF07494">
    <property type="entry name" value="Reg_prop"/>
    <property type="match status" value="3"/>
</dbReference>
<evidence type="ECO:0000313" key="8">
    <source>
        <dbReference type="Proteomes" id="UP000198757"/>
    </source>
</evidence>
<feature type="domain" description="Two component regulator three Y" evidence="5">
    <location>
        <begin position="723"/>
        <end position="785"/>
    </location>
</feature>
<feature type="domain" description="Histidine kinase/HSP90-like ATPase" evidence="4">
    <location>
        <begin position="933"/>
        <end position="1025"/>
    </location>
</feature>
<dbReference type="Gene3D" id="2.130.10.10">
    <property type="entry name" value="YVTN repeat-like/Quinoprotein amine dehydrogenase"/>
    <property type="match status" value="2"/>
</dbReference>
<dbReference type="InterPro" id="IPR011123">
    <property type="entry name" value="Y_Y_Y"/>
</dbReference>
<feature type="domain" description="Signal transduction histidine kinase subgroup 3 dimerisation and phosphoacceptor" evidence="6">
    <location>
        <begin position="825"/>
        <end position="885"/>
    </location>
</feature>
<accession>A0A1G7ASG0</accession>
<dbReference type="InterPro" id="IPR011110">
    <property type="entry name" value="Reg_prop"/>
</dbReference>
<dbReference type="Gene3D" id="2.60.40.10">
    <property type="entry name" value="Immunoglobulins"/>
    <property type="match status" value="1"/>
</dbReference>
<evidence type="ECO:0000259" key="5">
    <source>
        <dbReference type="Pfam" id="PF07495"/>
    </source>
</evidence>
<feature type="chain" id="PRO_5011602998" evidence="3">
    <location>
        <begin position="24"/>
        <end position="1028"/>
    </location>
</feature>
<keyword evidence="2" id="KW-0472">Membrane</keyword>
<dbReference type="InterPro" id="IPR036890">
    <property type="entry name" value="HATPase_C_sf"/>
</dbReference>
<evidence type="ECO:0000256" key="3">
    <source>
        <dbReference type="SAM" id="SignalP"/>
    </source>
</evidence>
<dbReference type="STRING" id="1285928.SAMN04487894_12454"/>
<keyword evidence="2" id="KW-1133">Transmembrane helix</keyword>
<feature type="transmembrane region" description="Helical" evidence="2">
    <location>
        <begin position="789"/>
        <end position="811"/>
    </location>
</feature>
<evidence type="ECO:0000313" key="7">
    <source>
        <dbReference type="EMBL" id="SDE16925.1"/>
    </source>
</evidence>
<dbReference type="FunFam" id="2.60.40.10:FF:000791">
    <property type="entry name" value="Two-component system sensor histidine kinase/response regulator"/>
    <property type="match status" value="1"/>
</dbReference>
<reference evidence="8" key="1">
    <citation type="submission" date="2016-10" db="EMBL/GenBank/DDBJ databases">
        <authorList>
            <person name="Varghese N."/>
            <person name="Submissions S."/>
        </authorList>
    </citation>
    <scope>NUCLEOTIDE SEQUENCE [LARGE SCALE GENOMIC DNA]</scope>
    <source>
        <strain evidence="8">DSM 25811 / CCM 8410 / LMG 26954 / E90</strain>
    </source>
</reference>
<keyword evidence="3" id="KW-0732">Signal</keyword>
<dbReference type="GO" id="GO:0000155">
    <property type="term" value="F:phosphorelay sensor kinase activity"/>
    <property type="evidence" value="ECO:0007669"/>
    <property type="project" value="InterPro"/>
</dbReference>
<dbReference type="PANTHER" id="PTHR43547:SF2">
    <property type="entry name" value="HYBRID SIGNAL TRANSDUCTION HISTIDINE KINASE C"/>
    <property type="match status" value="1"/>
</dbReference>
<evidence type="ECO:0000259" key="6">
    <source>
        <dbReference type="Pfam" id="PF07730"/>
    </source>
</evidence>
<name>A0A1G7ASG0_NIADE</name>
<dbReference type="RefSeq" id="WP_090393280.1">
    <property type="nucleotide sequence ID" value="NZ_FMZO01000024.1"/>
</dbReference>
<keyword evidence="2" id="KW-0812">Transmembrane</keyword>
<evidence type="ECO:0000256" key="1">
    <source>
        <dbReference type="ARBA" id="ARBA00022553"/>
    </source>
</evidence>
<dbReference type="InterPro" id="IPR015943">
    <property type="entry name" value="WD40/YVTN_repeat-like_dom_sf"/>
</dbReference>
<dbReference type="AlphaFoldDB" id="A0A1G7ASG0"/>
<evidence type="ECO:0000259" key="4">
    <source>
        <dbReference type="Pfam" id="PF02518"/>
    </source>
</evidence>
<dbReference type="PANTHER" id="PTHR43547">
    <property type="entry name" value="TWO-COMPONENT HISTIDINE KINASE"/>
    <property type="match status" value="1"/>
</dbReference>
<sequence>MVNTIKFFILICLLAGHYNYLQAQNYLQPNAVQGEPLGVKQGLSQGMINCIYQDKDGFMWICTKDGLNRYDGYNIITYRNIANDAYSLPDNYCNAIAEDENGNLWVGTNTKGLFVFNKQTESFYPVQVINNKKGNLCIREIKYANGKLFLKTWTDALILDVSTVRLKNNARASATILFSYNQWQPNKKYRIDNNVYALYGLSVMSNHSIWVSFTDSIFHLTPTADFSKWSVTIFTPALLGIKENGRGVVSFFSLPGEPANTVIVYKNQIIHFNENTGKVLSKKAIPVANPASFNKYFLLNDSSICSFSDSLVYIYQPQSGSIVVSERNKSLPKGAIISFFTDASGIQWYGSSGFGIVKIDPHKKRFKSFKQTHRANNFWALPPVYTPGIAQQLRDHYGFNWVALDKQGVYWAYLRTSINKPNSSLLSNNTHTGTITTHPGLPDNYVGQSNIYNDQQDRLWIYYQDRANKNFIARMNKTTGAVSASYSIPDDVESPEPFVSQFYLDQQGIIWLTTINGLYAFNEIRNEWKHWKNIPGNSSSLSADGLLSICADPNAPEKFLWIGTEGAGLNRFNKQDGTCLRFDEKDGLPNNVAYCILADSLNNLWISTNRGLSCFNPAQKIFRNFTEEDGLPGNEFNRYSAMRLQNGELMFGGVDGFVIFNPKEVLQKQPASPITFTNISIFNKPIHWKTDSANLNAPVGYANSLTLKPGQNIFSIGFATLEYRNNAKKMYKYKLDGFDKDWTSPSSRNEVTYTNLSPGTYTFYVMGANTDGVWNEKPINMKIVVLPRWYQTFLFKVTLLLLFAAALYAFYRYRLKQGLKLEKLRNRIARDLHDEIGSNLSSISLYAASAQKITTGNKKAETILSKISIGTSEMMEAISDIVWAVNTGSDHFDELANRIRSFAVQVTEAKNIELRFTDNKDIPDITLNMEQRKNIYLICKEAINNAVKYSGCTLLEVLISKENHQLCINIHDNGKGFELSSLESPTNAHSFGGNGIKNMKNRAAEINSVLELHTYPDAGTGVKLITPV</sequence>
<dbReference type="InterPro" id="IPR011047">
    <property type="entry name" value="Quinoprotein_ADH-like_sf"/>
</dbReference>
<dbReference type="EMBL" id="FMZO01000024">
    <property type="protein sequence ID" value="SDE16925.1"/>
    <property type="molecule type" value="Genomic_DNA"/>
</dbReference>
<dbReference type="GO" id="GO:0016020">
    <property type="term" value="C:membrane"/>
    <property type="evidence" value="ECO:0007669"/>
    <property type="project" value="InterPro"/>
</dbReference>
<dbReference type="SUPFAM" id="SSF50998">
    <property type="entry name" value="Quinoprotein alcohol dehydrogenase-like"/>
    <property type="match status" value="1"/>
</dbReference>
<dbReference type="GO" id="GO:0046983">
    <property type="term" value="F:protein dimerization activity"/>
    <property type="evidence" value="ECO:0007669"/>
    <property type="project" value="InterPro"/>
</dbReference>
<dbReference type="InterPro" id="IPR003594">
    <property type="entry name" value="HATPase_dom"/>
</dbReference>
<proteinExistence type="predicted"/>
<dbReference type="Pfam" id="PF07730">
    <property type="entry name" value="HisKA_3"/>
    <property type="match status" value="1"/>
</dbReference>
<dbReference type="Pfam" id="PF02518">
    <property type="entry name" value="HATPase_c"/>
    <property type="match status" value="1"/>
</dbReference>
<dbReference type="Gene3D" id="3.30.565.10">
    <property type="entry name" value="Histidine kinase-like ATPase, C-terminal domain"/>
    <property type="match status" value="1"/>
</dbReference>
<dbReference type="InterPro" id="IPR013783">
    <property type="entry name" value="Ig-like_fold"/>
</dbReference>
<dbReference type="OrthoDB" id="9778366at2"/>
<protein>
    <submittedName>
        <fullName evidence="7">Two component regulator propeller</fullName>
    </submittedName>
</protein>
<keyword evidence="1" id="KW-0597">Phosphoprotein</keyword>
<gene>
    <name evidence="7" type="ORF">SAMN04487894_12454</name>
</gene>
<dbReference type="CDD" id="cd16917">
    <property type="entry name" value="HATPase_UhpB-NarQ-NarX-like"/>
    <property type="match status" value="1"/>
</dbReference>
<dbReference type="SUPFAM" id="SSF63829">
    <property type="entry name" value="Calcium-dependent phosphotriesterase"/>
    <property type="match status" value="2"/>
</dbReference>
<evidence type="ECO:0000256" key="2">
    <source>
        <dbReference type="SAM" id="Phobius"/>
    </source>
</evidence>
<dbReference type="InterPro" id="IPR011712">
    <property type="entry name" value="Sig_transdc_His_kin_sub3_dim/P"/>
</dbReference>
<dbReference type="Proteomes" id="UP000198757">
    <property type="component" value="Unassembled WGS sequence"/>
</dbReference>
<organism evidence="7 8">
    <name type="scientific">Niabella drilacis (strain DSM 25811 / CCM 8410 / CCUG 62505 / LMG 26954 / E90)</name>
    <dbReference type="NCBI Taxonomy" id="1285928"/>
    <lineage>
        <taxon>Bacteria</taxon>
        <taxon>Pseudomonadati</taxon>
        <taxon>Bacteroidota</taxon>
        <taxon>Chitinophagia</taxon>
        <taxon>Chitinophagales</taxon>
        <taxon>Chitinophagaceae</taxon>
        <taxon>Niabella</taxon>
    </lineage>
</organism>
<feature type="signal peptide" evidence="3">
    <location>
        <begin position="1"/>
        <end position="23"/>
    </location>
</feature>